<feature type="region of interest" description="Disordered" evidence="1">
    <location>
        <begin position="1"/>
        <end position="83"/>
    </location>
</feature>
<sequence>MARRGRVQPAEKSYRQQARTGAGARSLGVHLPGPLPLSTLQFPVRHVRRRNQNPIPSLRHHLHYQQPQNHQAPPVPHDLHVDW</sequence>
<keyword evidence="3" id="KW-1185">Reference proteome</keyword>
<proteinExistence type="predicted"/>
<protein>
    <submittedName>
        <fullName evidence="2">Uncharacterized protein</fullName>
    </submittedName>
</protein>
<gene>
    <name evidence="2" type="ORF">BC938DRAFT_478273</name>
</gene>
<organism evidence="2 3">
    <name type="scientific">Jimgerdemannia flammicorona</name>
    <dbReference type="NCBI Taxonomy" id="994334"/>
    <lineage>
        <taxon>Eukaryota</taxon>
        <taxon>Fungi</taxon>
        <taxon>Fungi incertae sedis</taxon>
        <taxon>Mucoromycota</taxon>
        <taxon>Mucoromycotina</taxon>
        <taxon>Endogonomycetes</taxon>
        <taxon>Endogonales</taxon>
        <taxon>Endogonaceae</taxon>
        <taxon>Jimgerdemannia</taxon>
    </lineage>
</organism>
<name>A0A433QN51_9FUNG</name>
<evidence type="ECO:0000256" key="1">
    <source>
        <dbReference type="SAM" id="MobiDB-lite"/>
    </source>
</evidence>
<evidence type="ECO:0000313" key="2">
    <source>
        <dbReference type="EMBL" id="RUS31201.1"/>
    </source>
</evidence>
<evidence type="ECO:0000313" key="3">
    <source>
        <dbReference type="Proteomes" id="UP000274822"/>
    </source>
</evidence>
<reference evidence="2 3" key="1">
    <citation type="journal article" date="2018" name="New Phytol.">
        <title>Phylogenomics of Endogonaceae and evolution of mycorrhizas within Mucoromycota.</title>
        <authorList>
            <person name="Chang Y."/>
            <person name="Desiro A."/>
            <person name="Na H."/>
            <person name="Sandor L."/>
            <person name="Lipzen A."/>
            <person name="Clum A."/>
            <person name="Barry K."/>
            <person name="Grigoriev I.V."/>
            <person name="Martin F.M."/>
            <person name="Stajich J.E."/>
            <person name="Smith M.E."/>
            <person name="Bonito G."/>
            <person name="Spatafora J.W."/>
        </authorList>
    </citation>
    <scope>NUCLEOTIDE SEQUENCE [LARGE SCALE GENOMIC DNA]</scope>
    <source>
        <strain evidence="2 3">AD002</strain>
    </source>
</reference>
<accession>A0A433QN51</accession>
<comment type="caution">
    <text evidence="2">The sequence shown here is derived from an EMBL/GenBank/DDBJ whole genome shotgun (WGS) entry which is preliminary data.</text>
</comment>
<dbReference type="AlphaFoldDB" id="A0A433QN51"/>
<dbReference type="EMBL" id="RBNJ01003183">
    <property type="protein sequence ID" value="RUS31201.1"/>
    <property type="molecule type" value="Genomic_DNA"/>
</dbReference>
<dbReference type="Proteomes" id="UP000274822">
    <property type="component" value="Unassembled WGS sequence"/>
</dbReference>